<keyword evidence="4" id="KW-1185">Reference proteome</keyword>
<dbReference type="NCBIfam" id="TIGR04183">
    <property type="entry name" value="Por_Secre_tail"/>
    <property type="match status" value="1"/>
</dbReference>
<dbReference type="InterPro" id="IPR013431">
    <property type="entry name" value="Delta_60_rpt"/>
</dbReference>
<dbReference type="RefSeq" id="WP_074235938.1">
    <property type="nucleotide sequence ID" value="NZ_FSRK01000002.1"/>
</dbReference>
<proteinExistence type="predicted"/>
<sequence length="518" mass="56798">MKKIFISLVCFASIIIYSQDGVLDSSFSEDGKLFLDTVFNYPNSNTEIIYDVLEQPDGKTVYLGKSFSSSGFFEPIYCTVFRLNMDGTLDSTFGNNGFFSYSTYTNNKNLFLTASKLLRLSDGSFLIAGHGNNSTNLSADIIAIKISPNGILDTTFGTNGIARFAIGGGNNKIVTCLEVYNDKIYIAGNIDQDIFIIGANMDGSFDDNWNSDGKIILDIGGKTNLIQKIQLLNNKIYAYGINYSEGGMPNYNISVSAFNLDGSPASYGINGTTEFYYGNSNANPNISLVIPKGNNETLFVISGDFFKINRYGNLDNTFGTGGKIKNPFNQNFSQSAISSDGSFLMTNSKIIGQTTNQMAFYTAKVNPDYTKALTFGTNGEAITNVSTPVFKEQFPSRVLVTNNGKVIVAGSVTTLPNPNVPNIKNQDYVILRYNNTNLSVKEIQTDELSLFPNPAKDILSIKTKEQIKKVEILDVSGRIIKASSGINDKINISNLKVGNYLINVITDKKAYRTKFIKE</sequence>
<dbReference type="Proteomes" id="UP000185207">
    <property type="component" value="Unassembled WGS sequence"/>
</dbReference>
<dbReference type="OrthoDB" id="9805017at2"/>
<protein>
    <submittedName>
        <fullName evidence="3">Delta-60 repeat domain-containing protein/Por secretion system C-terminal sorting domain-containing protein</fullName>
    </submittedName>
</protein>
<evidence type="ECO:0000259" key="2">
    <source>
        <dbReference type="Pfam" id="PF18962"/>
    </source>
</evidence>
<dbReference type="EMBL" id="FSRK01000002">
    <property type="protein sequence ID" value="SIO32824.1"/>
    <property type="molecule type" value="Genomic_DNA"/>
</dbReference>
<gene>
    <name evidence="3" type="ORF">SAMN05444409_2778</name>
</gene>
<evidence type="ECO:0000256" key="1">
    <source>
        <dbReference type="ARBA" id="ARBA00022729"/>
    </source>
</evidence>
<feature type="domain" description="Secretion system C-terminal sorting" evidence="2">
    <location>
        <begin position="450"/>
        <end position="516"/>
    </location>
</feature>
<dbReference type="Pfam" id="PF18962">
    <property type="entry name" value="Por_Secre_tail"/>
    <property type="match status" value="1"/>
</dbReference>
<dbReference type="NCBIfam" id="TIGR02608">
    <property type="entry name" value="delta_60_rpt"/>
    <property type="match status" value="4"/>
</dbReference>
<name>A0A1N6ILA8_9FLAO</name>
<dbReference type="AlphaFoldDB" id="A0A1N6ILA8"/>
<dbReference type="InterPro" id="IPR026444">
    <property type="entry name" value="Secre_tail"/>
</dbReference>
<keyword evidence="1" id="KW-0732">Signal</keyword>
<evidence type="ECO:0000313" key="3">
    <source>
        <dbReference type="EMBL" id="SIO32824.1"/>
    </source>
</evidence>
<dbReference type="Pfam" id="PF17164">
    <property type="entry name" value="DUF5122"/>
    <property type="match status" value="1"/>
</dbReference>
<organism evidence="3 4">
    <name type="scientific">Epilithonimonas zeae</name>
    <dbReference type="NCBI Taxonomy" id="1416779"/>
    <lineage>
        <taxon>Bacteria</taxon>
        <taxon>Pseudomonadati</taxon>
        <taxon>Bacteroidota</taxon>
        <taxon>Flavobacteriia</taxon>
        <taxon>Flavobacteriales</taxon>
        <taxon>Weeksellaceae</taxon>
        <taxon>Chryseobacterium group</taxon>
        <taxon>Epilithonimonas</taxon>
    </lineage>
</organism>
<reference evidence="4" key="1">
    <citation type="submission" date="2016-11" db="EMBL/GenBank/DDBJ databases">
        <authorList>
            <person name="Varghese N."/>
            <person name="Submissions S."/>
        </authorList>
    </citation>
    <scope>NUCLEOTIDE SEQUENCE [LARGE SCALE GENOMIC DNA]</scope>
    <source>
        <strain evidence="4">DSM 27623</strain>
    </source>
</reference>
<dbReference type="Gene3D" id="2.80.10.50">
    <property type="match status" value="2"/>
</dbReference>
<evidence type="ECO:0000313" key="4">
    <source>
        <dbReference type="Proteomes" id="UP000185207"/>
    </source>
</evidence>
<dbReference type="STRING" id="1416779.SAMN05444409_2778"/>
<accession>A0A1N6ILA8</accession>